<feature type="compositionally biased region" description="Basic and acidic residues" evidence="1">
    <location>
        <begin position="119"/>
        <end position="129"/>
    </location>
</feature>
<feature type="compositionally biased region" description="Acidic residues" evidence="1">
    <location>
        <begin position="152"/>
        <end position="162"/>
    </location>
</feature>
<gene>
    <name evidence="2" type="ORF">F5890DRAFT_1559295</name>
</gene>
<dbReference type="Proteomes" id="UP001163850">
    <property type="component" value="Unassembled WGS sequence"/>
</dbReference>
<sequence>MNYNYYPLPPPYAYVPQWYQQNGNQNGSKPQNANGVVGNTQGGGVRAMLNTAKWTIRSPSNAGAVACCSGGREDGSRASEKKRQEKEIAEKKRKIEEAKRAKAAKKKLEEAEKKRQEELAEARRGKAREVVPSQKRIRDDISDPSDPPYQEESMDNDSEQDEEPRAPKKKRKGNNARPIASTLSARPPAQVHCSWNNRIKSNPIVGEASLPTDFCKRIAEAMEGIQESMFGIAYELRQFRLQVGSWEDTLLVERSHRARRGEALEALEIERELEELREEEEEYEKEIMRQEEQSELEEEEE</sequence>
<feature type="compositionally biased region" description="Basic and acidic residues" evidence="1">
    <location>
        <begin position="71"/>
        <end position="99"/>
    </location>
</feature>
<feature type="region of interest" description="Disordered" evidence="1">
    <location>
        <begin position="21"/>
        <end position="40"/>
    </location>
</feature>
<organism evidence="2 3">
    <name type="scientific">Lentinula detonsa</name>
    <dbReference type="NCBI Taxonomy" id="2804962"/>
    <lineage>
        <taxon>Eukaryota</taxon>
        <taxon>Fungi</taxon>
        <taxon>Dikarya</taxon>
        <taxon>Basidiomycota</taxon>
        <taxon>Agaricomycotina</taxon>
        <taxon>Agaricomycetes</taxon>
        <taxon>Agaricomycetidae</taxon>
        <taxon>Agaricales</taxon>
        <taxon>Marasmiineae</taxon>
        <taxon>Omphalotaceae</taxon>
        <taxon>Lentinula</taxon>
    </lineage>
</organism>
<feature type="region of interest" description="Disordered" evidence="1">
    <location>
        <begin position="278"/>
        <end position="301"/>
    </location>
</feature>
<accession>A0AA38PPN6</accession>
<proteinExistence type="predicted"/>
<dbReference type="EMBL" id="MU802532">
    <property type="protein sequence ID" value="KAJ3979036.1"/>
    <property type="molecule type" value="Genomic_DNA"/>
</dbReference>
<name>A0AA38PPN6_9AGAR</name>
<feature type="region of interest" description="Disordered" evidence="1">
    <location>
        <begin position="119"/>
        <end position="188"/>
    </location>
</feature>
<feature type="region of interest" description="Disordered" evidence="1">
    <location>
        <begin position="61"/>
        <end position="99"/>
    </location>
</feature>
<reference evidence="2" key="1">
    <citation type="submission" date="2022-08" db="EMBL/GenBank/DDBJ databases">
        <authorList>
            <consortium name="DOE Joint Genome Institute"/>
            <person name="Min B."/>
            <person name="Riley R."/>
            <person name="Sierra-Patev S."/>
            <person name="Naranjo-Ortiz M."/>
            <person name="Looney B."/>
            <person name="Konkel Z."/>
            <person name="Slot J.C."/>
            <person name="Sakamoto Y."/>
            <person name="Steenwyk J.L."/>
            <person name="Rokas A."/>
            <person name="Carro J."/>
            <person name="Camarero S."/>
            <person name="Ferreira P."/>
            <person name="Molpeceres G."/>
            <person name="Ruiz-Duenas F.J."/>
            <person name="Serrano A."/>
            <person name="Henrissat B."/>
            <person name="Drula E."/>
            <person name="Hughes K.W."/>
            <person name="Mata J.L."/>
            <person name="Ishikawa N.K."/>
            <person name="Vargas-Isla R."/>
            <person name="Ushijima S."/>
            <person name="Smith C.A."/>
            <person name="Ahrendt S."/>
            <person name="Andreopoulos W."/>
            <person name="He G."/>
            <person name="Labutti K."/>
            <person name="Lipzen A."/>
            <person name="Ng V."/>
            <person name="Sandor L."/>
            <person name="Barry K."/>
            <person name="Martinez A.T."/>
            <person name="Xiao Y."/>
            <person name="Gibbons J.G."/>
            <person name="Terashima K."/>
            <person name="Hibbett D.S."/>
            <person name="Grigoriev I.V."/>
        </authorList>
    </citation>
    <scope>NUCLEOTIDE SEQUENCE</scope>
    <source>
        <strain evidence="2">TFB7829</strain>
    </source>
</reference>
<evidence type="ECO:0000313" key="2">
    <source>
        <dbReference type="EMBL" id="KAJ3979036.1"/>
    </source>
</evidence>
<feature type="compositionally biased region" description="Polar residues" evidence="1">
    <location>
        <begin position="21"/>
        <end position="31"/>
    </location>
</feature>
<protein>
    <submittedName>
        <fullName evidence="2">Uncharacterized protein</fullName>
    </submittedName>
</protein>
<evidence type="ECO:0000313" key="3">
    <source>
        <dbReference type="Proteomes" id="UP001163850"/>
    </source>
</evidence>
<evidence type="ECO:0000256" key="1">
    <source>
        <dbReference type="SAM" id="MobiDB-lite"/>
    </source>
</evidence>
<comment type="caution">
    <text evidence="2">The sequence shown here is derived from an EMBL/GenBank/DDBJ whole genome shotgun (WGS) entry which is preliminary data.</text>
</comment>
<dbReference type="AlphaFoldDB" id="A0AA38PPN6"/>